<evidence type="ECO:0000256" key="3">
    <source>
        <dbReference type="ARBA" id="ARBA00022748"/>
    </source>
</evidence>
<dbReference type="HAMAP" id="MF_01392">
    <property type="entry name" value="CytC_Ccs1"/>
    <property type="match status" value="1"/>
</dbReference>
<evidence type="ECO:0000256" key="1">
    <source>
        <dbReference type="ARBA" id="ARBA00004141"/>
    </source>
</evidence>
<dbReference type="RefSeq" id="YP_009313612.1">
    <property type="nucleotide sequence ID" value="NC_031658.1"/>
</dbReference>
<dbReference type="EMBL" id="LT622866">
    <property type="protein sequence ID" value="SCW21866.1"/>
    <property type="molecule type" value="Genomic_DNA"/>
</dbReference>
<dbReference type="Pfam" id="PF05140">
    <property type="entry name" value="ResB"/>
    <property type="match status" value="2"/>
</dbReference>
<evidence type="ECO:0000313" key="9">
    <source>
        <dbReference type="EMBL" id="SCW21866.1"/>
    </source>
</evidence>
<dbReference type="InterPro" id="IPR023494">
    <property type="entry name" value="Cyt_c_bgen_Ccs1/CcsB/ResB"/>
</dbReference>
<comment type="subunit">
    <text evidence="6">May interact with CcsA.</text>
</comment>
<name>A0A1G4NTI7_9FLOR</name>
<feature type="domain" description="ResB-like" evidence="8">
    <location>
        <begin position="18"/>
        <end position="288"/>
    </location>
</feature>
<evidence type="ECO:0000256" key="2">
    <source>
        <dbReference type="ARBA" id="ARBA00022692"/>
    </source>
</evidence>
<dbReference type="PANTHER" id="PTHR31566:SF0">
    <property type="entry name" value="CYTOCHROME C BIOGENESIS PROTEIN CCS1, CHLOROPLASTIC"/>
    <property type="match status" value="1"/>
</dbReference>
<organism evidence="9">
    <name type="scientific">Helminthocladia australis</name>
    <dbReference type="NCBI Taxonomy" id="260093"/>
    <lineage>
        <taxon>Eukaryota</taxon>
        <taxon>Rhodophyta</taxon>
        <taxon>Florideophyceae</taxon>
        <taxon>Nemaliophycidae</taxon>
        <taxon>Nemaliales</taxon>
        <taxon>Liagoraceae</taxon>
        <taxon>Helminthocladia</taxon>
    </lineage>
</organism>
<reference evidence="9" key="2">
    <citation type="submission" date="2016-10" db="EMBL/GenBank/DDBJ databases">
        <authorList>
            <person name="de Groot N.N."/>
        </authorList>
    </citation>
    <scope>NUCLEOTIDE SEQUENCE</scope>
    <source>
        <strain evidence="9">J.0167</strain>
    </source>
</reference>
<gene>
    <name evidence="6 9" type="primary">ccs1</name>
    <name evidence="9" type="ORF">J0167_10</name>
</gene>
<accession>A0A1G4NTI7</accession>
<keyword evidence="4 6" id="KW-1133">Transmembrane helix</keyword>
<comment type="function">
    <text evidence="6">Required during biogenesis of c-type cytochromes (cytochrome c6 and cytochrome f) at the step of heme attachment.</text>
</comment>
<dbReference type="GO" id="GO:0009535">
    <property type="term" value="C:chloroplast thylakoid membrane"/>
    <property type="evidence" value="ECO:0007669"/>
    <property type="project" value="UniProtKB-SubCell"/>
</dbReference>
<keyword evidence="3 6" id="KW-0201">Cytochrome c-type biogenesis</keyword>
<comment type="similarity">
    <text evidence="6">Belongs to the Ccs1/CcsB family.</text>
</comment>
<proteinExistence type="inferred from homology"/>
<evidence type="ECO:0000256" key="6">
    <source>
        <dbReference type="HAMAP-Rule" id="MF_01392"/>
    </source>
</evidence>
<keyword evidence="9" id="KW-0150">Chloroplast</keyword>
<geneLocation type="chloroplast" evidence="9"/>
<reference evidence="9" key="1">
    <citation type="submission" date="2016-10" db="EMBL/GenBank/DDBJ databases">
        <title>Chloroplast genomes as a tool to resolve red algal phylogenies: a case study in the Nemaliales.</title>
        <authorList>
            <person name="Costa J.F."/>
            <person name="Lin S.M."/>
            <person name="Macaya E.C."/>
            <person name="Fernandez-Garcia C."/>
            <person name="Verbruggen H."/>
        </authorList>
    </citation>
    <scope>NUCLEOTIDE SEQUENCE</scope>
    <source>
        <strain evidence="9">J.0167</strain>
    </source>
</reference>
<feature type="transmembrane region" description="Helical" evidence="7">
    <location>
        <begin position="165"/>
        <end position="188"/>
    </location>
</feature>
<evidence type="ECO:0000256" key="4">
    <source>
        <dbReference type="ARBA" id="ARBA00022989"/>
    </source>
</evidence>
<keyword evidence="9" id="KW-0934">Plastid</keyword>
<feature type="transmembrane region" description="Helical" evidence="7">
    <location>
        <begin position="77"/>
        <end position="102"/>
    </location>
</feature>
<dbReference type="GO" id="GO:0017004">
    <property type="term" value="P:cytochrome complex assembly"/>
    <property type="evidence" value="ECO:0007669"/>
    <property type="project" value="UniProtKB-UniRule"/>
</dbReference>
<sequence>MRHRTIRWKFIKIFSNLSFSIMLLLTICFMSVLGTIIEQNKTIDYYQLKYPMHNSNLLSIDWKIITNYKLDEVYTSWIFLSLLFFFGLSLITCTFSTQLPSLKNARRWKMKQHIKNPDIVHDQSNYNNITQSLPLYALNKAGYYTFYQQFSIYGYKGLSGRVGPIFVHMSIILLLIGSLASLFGSFYIQEMVPVGEDFSMHNITNAGIFSKIPNNITGQVQNFKIDYYDNQSIKQFYSSLYLKKQNTDKIITQTIEVNKPLHFEGLTIYQTDWKINGLRLKISDNSIQIPIQELNTNSTKTWFTSVVYSNDQRISLLISSNNDNINCYNEKGILLQSLQIGKEYTINHIPIEIVSVLTSTGLQIKADPGINIIYGSFGALMLSTLTSYISFSQIWIVKHNRYLYMQGKTNRAQINFEKDISRIRQYLIES</sequence>
<keyword evidence="6" id="KW-0793">Thylakoid</keyword>
<protein>
    <recommendedName>
        <fullName evidence="6">Cytochrome c biogenesis protein Ccs1</fullName>
    </recommendedName>
</protein>
<keyword evidence="5 6" id="KW-0472">Membrane</keyword>
<feature type="transmembrane region" description="Helical" evidence="7">
    <location>
        <begin position="372"/>
        <end position="397"/>
    </location>
</feature>
<keyword evidence="2 6" id="KW-0812">Transmembrane</keyword>
<feature type="domain" description="ResB-like" evidence="8">
    <location>
        <begin position="334"/>
        <end position="420"/>
    </location>
</feature>
<comment type="subcellular location">
    <subcellularLocation>
        <location evidence="1">Membrane</location>
        <topology evidence="1">Multi-pass membrane protein</topology>
    </subcellularLocation>
    <subcellularLocation>
        <location evidence="6">Plastid</location>
        <location evidence="6">Chloroplast thylakoid membrane</location>
        <topology evidence="6">Multi-pass membrane protein</topology>
    </subcellularLocation>
</comment>
<dbReference type="AlphaFoldDB" id="A0A1G4NTI7"/>
<dbReference type="InterPro" id="IPR007816">
    <property type="entry name" value="ResB-like_domain"/>
</dbReference>
<evidence type="ECO:0000256" key="7">
    <source>
        <dbReference type="SAM" id="Phobius"/>
    </source>
</evidence>
<evidence type="ECO:0000256" key="5">
    <source>
        <dbReference type="ARBA" id="ARBA00023136"/>
    </source>
</evidence>
<dbReference type="GeneID" id="29998224"/>
<evidence type="ECO:0000259" key="8">
    <source>
        <dbReference type="Pfam" id="PF05140"/>
    </source>
</evidence>
<feature type="transmembrane region" description="Helical" evidence="7">
    <location>
        <begin position="12"/>
        <end position="37"/>
    </location>
</feature>
<dbReference type="PANTHER" id="PTHR31566">
    <property type="entry name" value="CYTOCHROME C BIOGENESIS PROTEIN CCS1, CHLOROPLASTIC"/>
    <property type="match status" value="1"/>
</dbReference>